<dbReference type="NCBIfam" id="TIGR00159">
    <property type="entry name" value="diadenylate cyclase CdaA"/>
    <property type="match status" value="1"/>
</dbReference>
<organism evidence="13 14">
    <name type="scientific">Paenibacillus pasadenensis</name>
    <dbReference type="NCBI Taxonomy" id="217090"/>
    <lineage>
        <taxon>Bacteria</taxon>
        <taxon>Bacillati</taxon>
        <taxon>Bacillota</taxon>
        <taxon>Bacilli</taxon>
        <taxon>Bacillales</taxon>
        <taxon>Paenibacillaceae</taxon>
        <taxon>Paenibacillus</taxon>
    </lineage>
</organism>
<dbReference type="Pfam" id="PF19293">
    <property type="entry name" value="CdaA_N"/>
    <property type="match status" value="1"/>
</dbReference>
<keyword evidence="6 10" id="KW-0547">Nucleotide-binding</keyword>
<dbReference type="GO" id="GO:0006171">
    <property type="term" value="P:cAMP biosynthetic process"/>
    <property type="evidence" value="ECO:0007669"/>
    <property type="project" value="InterPro"/>
</dbReference>
<keyword evidence="9 10" id="KW-0472">Membrane</keyword>
<evidence type="ECO:0000256" key="3">
    <source>
        <dbReference type="ARBA" id="ARBA00022679"/>
    </source>
</evidence>
<dbReference type="InterPro" id="IPR003390">
    <property type="entry name" value="DNA_integrity_scan_DisA_N"/>
</dbReference>
<dbReference type="PANTHER" id="PTHR34185">
    <property type="entry name" value="DIADENYLATE CYCLASE"/>
    <property type="match status" value="1"/>
</dbReference>
<dbReference type="PIRSF" id="PIRSF004793">
    <property type="entry name" value="UCP004793"/>
    <property type="match status" value="1"/>
</dbReference>
<dbReference type="InterPro" id="IPR045585">
    <property type="entry name" value="CdaA_N"/>
</dbReference>
<keyword evidence="8 10" id="KW-1133">Transmembrane helix</keyword>
<dbReference type="EC" id="2.7.7.85" evidence="10"/>
<evidence type="ECO:0000256" key="11">
    <source>
        <dbReference type="SAM" id="MobiDB-lite"/>
    </source>
</evidence>
<evidence type="ECO:0000256" key="2">
    <source>
        <dbReference type="ARBA" id="ARBA00022475"/>
    </source>
</evidence>
<feature type="transmembrane region" description="Helical" evidence="10">
    <location>
        <begin position="69"/>
        <end position="86"/>
    </location>
</feature>
<dbReference type="InterPro" id="IPR036888">
    <property type="entry name" value="DNA_integrity_DisA_N_sf"/>
</dbReference>
<accession>A0A2N5N1H8</accession>
<evidence type="ECO:0000256" key="9">
    <source>
        <dbReference type="ARBA" id="ARBA00023136"/>
    </source>
</evidence>
<sequence length="280" mass="31831">MRFFTEMTWQNWIRNIIDIGIVSYIIYKMILLVRGTRAVQLIKGILLLVLTWAISTWFDLYTLKWLMNQMFTFGVVTIIIIFQPELRRALEQLGRGKLFARTSSLDRDQVNERIMELIKAVQYMSKRRIGALIVFERHTGLNELIESGIKMESRISSELLINMFTPNTPLHDGAVIIRGSQIMAAACYLPLSENPFISKELGTRHRAAIGVSEVTDAVSVVVSEETGQVTLAVGGMIVRDIKEESLISKLFEELTQQNGQTSKTKSKFPFRKKKEGEANG</sequence>
<evidence type="ECO:0000256" key="8">
    <source>
        <dbReference type="ARBA" id="ARBA00022989"/>
    </source>
</evidence>
<dbReference type="SUPFAM" id="SSF143597">
    <property type="entry name" value="YojJ-like"/>
    <property type="match status" value="1"/>
</dbReference>
<dbReference type="Pfam" id="PF02457">
    <property type="entry name" value="DAC"/>
    <property type="match status" value="1"/>
</dbReference>
<evidence type="ECO:0000256" key="5">
    <source>
        <dbReference type="ARBA" id="ARBA00022695"/>
    </source>
</evidence>
<dbReference type="Gene3D" id="3.40.1700.10">
    <property type="entry name" value="DNA integrity scanning protein, DisA, N-terminal domain"/>
    <property type="match status" value="1"/>
</dbReference>
<dbReference type="OrthoDB" id="9807385at2"/>
<evidence type="ECO:0000256" key="7">
    <source>
        <dbReference type="ARBA" id="ARBA00022840"/>
    </source>
</evidence>
<protein>
    <recommendedName>
        <fullName evidence="10">Diadenylate cyclase</fullName>
        <shortName evidence="10">DAC</shortName>
        <ecNumber evidence="10">2.7.7.85</ecNumber>
    </recommendedName>
    <alternativeName>
        <fullName evidence="10">Cyclic-di-AMP synthase</fullName>
        <shortName evidence="10">c-di-AMP synthase</shortName>
    </alternativeName>
</protein>
<dbReference type="FunFam" id="3.40.1700.10:FF:000002">
    <property type="entry name" value="Diadenylate cyclase"/>
    <property type="match status" value="1"/>
</dbReference>
<feature type="domain" description="DAC" evidence="12">
    <location>
        <begin position="83"/>
        <end position="243"/>
    </location>
</feature>
<dbReference type="GO" id="GO:0005524">
    <property type="term" value="F:ATP binding"/>
    <property type="evidence" value="ECO:0007669"/>
    <property type="project" value="UniProtKB-UniRule"/>
</dbReference>
<evidence type="ECO:0000259" key="12">
    <source>
        <dbReference type="PROSITE" id="PS51794"/>
    </source>
</evidence>
<dbReference type="Proteomes" id="UP000234789">
    <property type="component" value="Unassembled WGS sequence"/>
</dbReference>
<feature type="region of interest" description="Disordered" evidence="11">
    <location>
        <begin position="256"/>
        <end position="280"/>
    </location>
</feature>
<comment type="subunit">
    <text evidence="10">Probably a homodimer.</text>
</comment>
<dbReference type="InterPro" id="IPR050338">
    <property type="entry name" value="DisA"/>
</dbReference>
<keyword evidence="4 10" id="KW-0812">Transmembrane</keyword>
<feature type="compositionally biased region" description="Basic residues" evidence="11">
    <location>
        <begin position="264"/>
        <end position="273"/>
    </location>
</feature>
<dbReference type="GO" id="GO:0106408">
    <property type="term" value="F:diadenylate cyclase activity"/>
    <property type="evidence" value="ECO:0007669"/>
    <property type="project" value="UniProtKB-EC"/>
</dbReference>
<comment type="caution">
    <text evidence="13">The sequence shown here is derived from an EMBL/GenBank/DDBJ whole genome shotgun (WGS) entry which is preliminary data.</text>
</comment>
<dbReference type="InterPro" id="IPR014046">
    <property type="entry name" value="C-di-AMP_synthase"/>
</dbReference>
<dbReference type="HAMAP" id="MF_01499">
    <property type="entry name" value="DacA"/>
    <property type="match status" value="1"/>
</dbReference>
<feature type="transmembrane region" description="Helical" evidence="10">
    <location>
        <begin position="45"/>
        <end position="63"/>
    </location>
</feature>
<name>A0A2N5N1H8_9BACL</name>
<dbReference type="AlphaFoldDB" id="A0A2N5N1H8"/>
<reference evidence="13 14" key="1">
    <citation type="submission" date="2017-05" db="EMBL/GenBank/DDBJ databases">
        <title>Functional genome analysis of Paenibacillus pasadenensis strain R16: insights on endophytic life style and antifungal activity.</title>
        <authorList>
            <person name="Passera A."/>
            <person name="Marcolungo L."/>
            <person name="Casati P."/>
            <person name="Brasca M."/>
            <person name="Quaglino F."/>
            <person name="Delledonne M."/>
        </authorList>
    </citation>
    <scope>NUCLEOTIDE SEQUENCE [LARGE SCALE GENOMIC DNA]</scope>
    <source>
        <strain evidence="13 14">R16</strain>
    </source>
</reference>
<keyword evidence="14" id="KW-1185">Reference proteome</keyword>
<keyword evidence="2 10" id="KW-1003">Cell membrane</keyword>
<dbReference type="EMBL" id="NFEZ01000004">
    <property type="protein sequence ID" value="PLT44194.1"/>
    <property type="molecule type" value="Genomic_DNA"/>
</dbReference>
<proteinExistence type="inferred from homology"/>
<comment type="similarity">
    <text evidence="10">Belongs to the adenylate cyclase family. DacA/CdaA subfamily.</text>
</comment>
<comment type="function">
    <text evidence="10">Catalyzes the condensation of 2 ATP molecules into cyclic di-AMP (c-di-AMP), a second messenger used to regulate differing processes in different bacteria.</text>
</comment>
<dbReference type="InterPro" id="IPR034701">
    <property type="entry name" value="CdaA"/>
</dbReference>
<keyword evidence="7 10" id="KW-0067">ATP-binding</keyword>
<evidence type="ECO:0000256" key="1">
    <source>
        <dbReference type="ARBA" id="ARBA00000877"/>
    </source>
</evidence>
<keyword evidence="5 10" id="KW-0548">Nucleotidyltransferase</keyword>
<evidence type="ECO:0000256" key="6">
    <source>
        <dbReference type="ARBA" id="ARBA00022741"/>
    </source>
</evidence>
<keyword evidence="3 10" id="KW-0808">Transferase</keyword>
<dbReference type="PANTHER" id="PTHR34185:SF1">
    <property type="entry name" value="DIADENYLATE CYCLASE"/>
    <property type="match status" value="1"/>
</dbReference>
<comment type="catalytic activity">
    <reaction evidence="1 10">
        <text>2 ATP = 3',3'-c-di-AMP + 2 diphosphate</text>
        <dbReference type="Rhea" id="RHEA:35655"/>
        <dbReference type="ChEBI" id="CHEBI:30616"/>
        <dbReference type="ChEBI" id="CHEBI:33019"/>
        <dbReference type="ChEBI" id="CHEBI:71500"/>
        <dbReference type="EC" id="2.7.7.85"/>
    </reaction>
</comment>
<evidence type="ECO:0000256" key="4">
    <source>
        <dbReference type="ARBA" id="ARBA00022692"/>
    </source>
</evidence>
<dbReference type="RefSeq" id="WP_028600027.1">
    <property type="nucleotide sequence ID" value="NZ_BIMM01000105.1"/>
</dbReference>
<evidence type="ECO:0000256" key="10">
    <source>
        <dbReference type="HAMAP-Rule" id="MF_01499"/>
    </source>
</evidence>
<dbReference type="PROSITE" id="PS51794">
    <property type="entry name" value="DAC"/>
    <property type="match status" value="1"/>
</dbReference>
<evidence type="ECO:0000313" key="14">
    <source>
        <dbReference type="Proteomes" id="UP000234789"/>
    </source>
</evidence>
<gene>
    <name evidence="10" type="primary">dacA</name>
    <name evidence="13" type="ORF">B8V81_2625</name>
</gene>
<dbReference type="GO" id="GO:0004016">
    <property type="term" value="F:adenylate cyclase activity"/>
    <property type="evidence" value="ECO:0007669"/>
    <property type="project" value="UniProtKB-UniRule"/>
</dbReference>
<evidence type="ECO:0000313" key="13">
    <source>
        <dbReference type="EMBL" id="PLT44194.1"/>
    </source>
</evidence>
<comment type="caution">
    <text evidence="10">Lacks conserved residue(s) required for the propagation of feature annotation.</text>
</comment>
<feature type="transmembrane region" description="Helical" evidence="10">
    <location>
        <begin position="12"/>
        <end position="33"/>
    </location>
</feature>